<dbReference type="InterPro" id="IPR012349">
    <property type="entry name" value="Split_barrel_FMN-bd"/>
</dbReference>
<sequence length="167" mass="19326">MFREMRRKKQVLSSQECIEILNSGTSGVLAVLGDDDYPYAVPVSYVYHDDKIFFHGAKKGHRVDAVRKNQKVSFCVVNKDQVVPDEYTNYFRSVIVFGKAHIMEDELEKRNAINILSKKYAPDHDEEHRQQAIDREYNATCMIELKIEHMSGKEAIELVRSKNSQTN</sequence>
<dbReference type="Proteomes" id="UP000601171">
    <property type="component" value="Unassembled WGS sequence"/>
</dbReference>
<dbReference type="PANTHER" id="PTHR34071:SF2">
    <property type="entry name" value="FLAVIN-NUCLEOTIDE-BINDING PROTEIN"/>
    <property type="match status" value="1"/>
</dbReference>
<keyword evidence="2" id="KW-1185">Reference proteome</keyword>
<gene>
    <name evidence="1" type="ORF">H8707_10155</name>
</gene>
<proteinExistence type="predicted"/>
<accession>A0A926EU77</accession>
<comment type="caution">
    <text evidence="1">The sequence shown here is derived from an EMBL/GenBank/DDBJ whole genome shotgun (WGS) entry which is preliminary data.</text>
</comment>
<dbReference type="PANTHER" id="PTHR34071">
    <property type="entry name" value="5-NITROIMIDAZOLE ANTIBIOTICS RESISTANCE PROTEIN, NIMA-FAMILY-RELATED PROTEIN-RELATED"/>
    <property type="match status" value="1"/>
</dbReference>
<reference evidence="1" key="1">
    <citation type="submission" date="2020-08" db="EMBL/GenBank/DDBJ databases">
        <title>Genome public.</title>
        <authorList>
            <person name="Liu C."/>
            <person name="Sun Q."/>
        </authorList>
    </citation>
    <scope>NUCLEOTIDE SEQUENCE</scope>
    <source>
        <strain evidence="1">BX21</strain>
    </source>
</reference>
<dbReference type="EMBL" id="JACRTG010000025">
    <property type="protein sequence ID" value="MBC8588590.1"/>
    <property type="molecule type" value="Genomic_DNA"/>
</dbReference>
<dbReference type="Gene3D" id="2.30.110.10">
    <property type="entry name" value="Electron Transport, Fmn-binding Protein, Chain A"/>
    <property type="match status" value="1"/>
</dbReference>
<dbReference type="InterPro" id="IPR024747">
    <property type="entry name" value="Pyridox_Oxase-rel"/>
</dbReference>
<dbReference type="RefSeq" id="WP_262430047.1">
    <property type="nucleotide sequence ID" value="NZ_JACRTG010000025.1"/>
</dbReference>
<protein>
    <submittedName>
        <fullName evidence="1">Pyridoxamine 5'-phosphate oxidase family protein</fullName>
    </submittedName>
</protein>
<evidence type="ECO:0000313" key="1">
    <source>
        <dbReference type="EMBL" id="MBC8588590.1"/>
    </source>
</evidence>
<dbReference type="SUPFAM" id="SSF50475">
    <property type="entry name" value="FMN-binding split barrel"/>
    <property type="match status" value="1"/>
</dbReference>
<organism evidence="1 2">
    <name type="scientific">Paratissierella segnis</name>
    <dbReference type="NCBI Taxonomy" id="2763679"/>
    <lineage>
        <taxon>Bacteria</taxon>
        <taxon>Bacillati</taxon>
        <taxon>Bacillota</taxon>
        <taxon>Tissierellia</taxon>
        <taxon>Tissierellales</taxon>
        <taxon>Tissierellaceae</taxon>
        <taxon>Paratissierella</taxon>
    </lineage>
</organism>
<dbReference type="Pfam" id="PF12900">
    <property type="entry name" value="Pyridox_ox_2"/>
    <property type="match status" value="1"/>
</dbReference>
<evidence type="ECO:0000313" key="2">
    <source>
        <dbReference type="Proteomes" id="UP000601171"/>
    </source>
</evidence>
<name>A0A926EU77_9FIRM</name>
<dbReference type="AlphaFoldDB" id="A0A926EU77"/>